<organism evidence="1 2">
    <name type="scientific">Zalaria obscura</name>
    <dbReference type="NCBI Taxonomy" id="2024903"/>
    <lineage>
        <taxon>Eukaryota</taxon>
        <taxon>Fungi</taxon>
        <taxon>Dikarya</taxon>
        <taxon>Ascomycota</taxon>
        <taxon>Pezizomycotina</taxon>
        <taxon>Dothideomycetes</taxon>
        <taxon>Dothideomycetidae</taxon>
        <taxon>Dothideales</taxon>
        <taxon>Zalariaceae</taxon>
        <taxon>Zalaria</taxon>
    </lineage>
</organism>
<comment type="caution">
    <text evidence="1">The sequence shown here is derived from an EMBL/GenBank/DDBJ whole genome shotgun (WGS) entry which is preliminary data.</text>
</comment>
<proteinExistence type="predicted"/>
<gene>
    <name evidence="1" type="ORF">M8818_006370</name>
</gene>
<keyword evidence="2" id="KW-1185">Reference proteome</keyword>
<reference evidence="1" key="1">
    <citation type="submission" date="2024-02" db="EMBL/GenBank/DDBJ databases">
        <title>Metagenome Assembled Genome of Zalaria obscura JY119.</title>
        <authorList>
            <person name="Vighnesh L."/>
            <person name="Jagadeeshwari U."/>
            <person name="Venkata Ramana C."/>
            <person name="Sasikala C."/>
        </authorList>
    </citation>
    <scope>NUCLEOTIDE SEQUENCE</scope>
    <source>
        <strain evidence="1">JY119</strain>
    </source>
</reference>
<evidence type="ECO:0000313" key="1">
    <source>
        <dbReference type="EMBL" id="KAK8198503.1"/>
    </source>
</evidence>
<accession>A0ACC3S6A4</accession>
<dbReference type="EMBL" id="JAMKPW020000040">
    <property type="protein sequence ID" value="KAK8198503.1"/>
    <property type="molecule type" value="Genomic_DNA"/>
</dbReference>
<sequence>MAGRLVLGMWLPVLSSLCRSLHTQASLHLISVTPGTTTRDRILIPRLQLPGYSGTSVLTPPDFPRGRRGSRSELSDADRPPNEGQLSNLPGVTAYLTGHDNSSGKAIVQSARPGSWQSFDKGDMAFNVIYTTSEFPASLNDDVDIAKHDALVSSDKLGLVSPGGTVCRQVDFAPGYDCMMHRTQSLDFGIVLEGEVEMVLDSGETQLMKRGDVAVQRATMHAWRNPSKTEWCRMIFVLQDCQKVVLGGQALGEDLGRGTEGLPPSGNDS</sequence>
<dbReference type="Proteomes" id="UP001320706">
    <property type="component" value="Unassembled WGS sequence"/>
</dbReference>
<evidence type="ECO:0000313" key="2">
    <source>
        <dbReference type="Proteomes" id="UP001320706"/>
    </source>
</evidence>
<name>A0ACC3S6A4_9PEZI</name>
<protein>
    <submittedName>
        <fullName evidence="1">Uncharacterized protein</fullName>
    </submittedName>
</protein>